<gene>
    <name evidence="1" type="ORF">POPTR_T148600</name>
</gene>
<sequence length="107" mass="12556">MTGGKIKKSNVLFILARVIKLAIYRVDNEERGEKDLLKSVVDRRLPDFCLEVSWEPRRYSIHQPGPSEGATRLLILPPLAKNFLRPCIFRRQYHNILRPLYLKRLPC</sequence>
<name>A0A2K1R525_POPTR</name>
<dbReference type="InParanoid" id="A0A2K1R525"/>
<organism evidence="1">
    <name type="scientific">Populus trichocarpa</name>
    <name type="common">Western balsam poplar</name>
    <name type="synonym">Populus balsamifera subsp. trichocarpa</name>
    <dbReference type="NCBI Taxonomy" id="3694"/>
    <lineage>
        <taxon>Eukaryota</taxon>
        <taxon>Viridiplantae</taxon>
        <taxon>Streptophyta</taxon>
        <taxon>Embryophyta</taxon>
        <taxon>Tracheophyta</taxon>
        <taxon>Spermatophyta</taxon>
        <taxon>Magnoliopsida</taxon>
        <taxon>eudicotyledons</taxon>
        <taxon>Gunneridae</taxon>
        <taxon>Pentapetalae</taxon>
        <taxon>rosids</taxon>
        <taxon>fabids</taxon>
        <taxon>Malpighiales</taxon>
        <taxon>Salicaceae</taxon>
        <taxon>Saliceae</taxon>
        <taxon>Populus</taxon>
    </lineage>
</organism>
<evidence type="ECO:0000313" key="1">
    <source>
        <dbReference type="EMBL" id="PNS22384.1"/>
    </source>
</evidence>
<reference evidence="1" key="1">
    <citation type="journal article" date="2006" name="Science">
        <title>The genome of black cottonwood, Populus trichocarpa (Torr. &amp; Gray).</title>
        <authorList>
            <person name="Tuskan G.A."/>
            <person name="Difazio S."/>
            <person name="Jansson S."/>
            <person name="Bohlmann J."/>
            <person name="Grigoriev I."/>
            <person name="Hellsten U."/>
            <person name="Putnam N."/>
            <person name="Ralph S."/>
            <person name="Rombauts S."/>
            <person name="Salamov A."/>
            <person name="Schein J."/>
            <person name="Sterck L."/>
            <person name="Aerts A."/>
            <person name="Bhalerao R.R."/>
            <person name="Bhalerao R.P."/>
            <person name="Blaudez D."/>
            <person name="Boerjan W."/>
            <person name="Brun A."/>
            <person name="Brunner A."/>
            <person name="Busov V."/>
            <person name="Campbell M."/>
            <person name="Carlson J."/>
            <person name="Chalot M."/>
            <person name="Chapman J."/>
            <person name="Chen G.L."/>
            <person name="Cooper D."/>
            <person name="Coutinho P.M."/>
            <person name="Couturier J."/>
            <person name="Covert S."/>
            <person name="Cronk Q."/>
            <person name="Cunningham R."/>
            <person name="Davis J."/>
            <person name="Degroeve S."/>
            <person name="Dejardin A."/>
            <person name="Depamphilis C."/>
            <person name="Detter J."/>
            <person name="Dirks B."/>
            <person name="Dubchak I."/>
            <person name="Duplessis S."/>
            <person name="Ehlting J."/>
            <person name="Ellis B."/>
            <person name="Gendler K."/>
            <person name="Goodstein D."/>
            <person name="Gribskov M."/>
            <person name="Grimwood J."/>
            <person name="Groover A."/>
            <person name="Gunter L."/>
            <person name="Hamberger B."/>
            <person name="Heinze B."/>
            <person name="Helariutta Y."/>
            <person name="Henrissat B."/>
            <person name="Holligan D."/>
            <person name="Holt R."/>
            <person name="Huang W."/>
            <person name="Islam-Faridi N."/>
            <person name="Jones S."/>
            <person name="Jones-Rhoades M."/>
            <person name="Jorgensen R."/>
            <person name="Joshi C."/>
            <person name="Kangasjarvi J."/>
            <person name="Karlsson J."/>
            <person name="Kelleher C."/>
            <person name="Kirkpatrick R."/>
            <person name="Kirst M."/>
            <person name="Kohler A."/>
            <person name="Kalluri U."/>
            <person name="Larimer F."/>
            <person name="Leebens-Mack J."/>
            <person name="Leple J.C."/>
            <person name="Locascio P."/>
            <person name="Lou Y."/>
            <person name="Lucas S."/>
            <person name="Martin F."/>
            <person name="Montanini B."/>
            <person name="Napoli C."/>
            <person name="Nelson D.R."/>
            <person name="Nelson C."/>
            <person name="Nieminen K."/>
            <person name="Nilsson O."/>
            <person name="Pereda V."/>
            <person name="Peter G."/>
            <person name="Philippe R."/>
            <person name="Pilate G."/>
            <person name="Poliakov A."/>
            <person name="Razumovskaya J."/>
            <person name="Richardson P."/>
            <person name="Rinaldi C."/>
            <person name="Ritland K."/>
            <person name="Rouze P."/>
            <person name="Ryaboy D."/>
            <person name="Schmutz J."/>
            <person name="Schrader J."/>
            <person name="Segerman B."/>
            <person name="Shin H."/>
            <person name="Siddiqui A."/>
            <person name="Sterky F."/>
            <person name="Terry A."/>
            <person name="Tsai C.J."/>
            <person name="Uberbacher E."/>
            <person name="Unneberg P."/>
            <person name="Vahala J."/>
            <person name="Wall K."/>
            <person name="Wessler S."/>
            <person name="Yang G."/>
            <person name="Yin T."/>
            <person name="Douglas C."/>
            <person name="Marra M."/>
            <person name="Sandberg G."/>
            <person name="Van de Peer Y."/>
            <person name="Rokhsar D."/>
        </authorList>
    </citation>
    <scope>NUCLEOTIDE SEQUENCE [LARGE SCALE GENOMIC DNA]</scope>
    <source>
        <strain evidence="1">Nisqually-1</strain>
    </source>
</reference>
<protein>
    <submittedName>
        <fullName evidence="1">Uncharacterized protein</fullName>
    </submittedName>
</protein>
<accession>A0A2K1R525</accession>
<proteinExistence type="predicted"/>
<dbReference type="AlphaFoldDB" id="A0A2K1R525"/>
<dbReference type="EMBL" id="KZ623547">
    <property type="protein sequence ID" value="PNS22384.1"/>
    <property type="molecule type" value="Genomic_DNA"/>
</dbReference>
<reference evidence="1" key="2">
    <citation type="submission" date="2017-07" db="EMBL/GenBank/DDBJ databases">
        <title>WGS assembly of Populus trichocarpa.</title>
        <authorList>
            <person name="Tuskan G."/>
            <person name="Difazio S."/>
            <person name="Jansson S."/>
            <person name="Bohlmann J."/>
            <person name="Grigoriev I."/>
            <person name="Hellsten U."/>
            <person name="Putnam N."/>
            <person name="Ralph S."/>
            <person name="Rombauts S."/>
            <person name="Salamov A."/>
            <person name="Schein J."/>
            <person name="Sterck L."/>
            <person name="Aerts A."/>
            <person name="Bhalerao R."/>
            <person name="Bhalerao R."/>
            <person name="Blaudez D."/>
            <person name="Boerjan W."/>
            <person name="Brun A."/>
            <person name="Brunner A."/>
            <person name="Busov V."/>
            <person name="Campbell M."/>
            <person name="Carlson J."/>
            <person name="Chalot M."/>
            <person name="Chapman J."/>
            <person name="Chen G."/>
            <person name="Cooper D."/>
            <person name="Coutinho P."/>
            <person name="Couturier J."/>
            <person name="Covert S."/>
            <person name="Cronk Q."/>
            <person name="Cunningham R."/>
            <person name="Davis J."/>
            <person name="Degroeve S."/>
            <person name="Dejardin A."/>
            <person name="Depamphilis C."/>
            <person name="Detter J."/>
            <person name="Dirks B."/>
            <person name="Dubchak I."/>
            <person name="Duplessis S."/>
            <person name="Ehlting J."/>
            <person name="Ellis B."/>
            <person name="Gendler K."/>
            <person name="Goodstein D."/>
            <person name="Gribskov M."/>
            <person name="Grimwood J."/>
            <person name="Groover A."/>
            <person name="Gunter L."/>
            <person name="Hamberger B."/>
            <person name="Heinze B."/>
            <person name="Helariutta Y."/>
            <person name="Henrissat B."/>
            <person name="Holligan D."/>
            <person name="Holt R."/>
            <person name="Huang W."/>
            <person name="Islam-Faridi N."/>
            <person name="Jones S."/>
            <person name="Jones-Rhoades M."/>
            <person name="Jorgensen R."/>
            <person name="Joshi C."/>
            <person name="Kangasjarvi J."/>
            <person name="Karlsson J."/>
            <person name="Kelleher C."/>
            <person name="Kirkpatrick R."/>
            <person name="Kirst M."/>
            <person name="Kohler A."/>
            <person name="Kalluri U."/>
            <person name="Larimer F."/>
            <person name="Leebens-Mack J."/>
            <person name="Leple J."/>
            <person name="Locascio P."/>
            <person name="Lou Y."/>
            <person name="Lucas S."/>
            <person name="Martin F."/>
            <person name="Montanini B."/>
            <person name="Napoli C."/>
            <person name="Nelson D."/>
            <person name="Nelson C."/>
            <person name="Nieminen K."/>
            <person name="Nilsson O."/>
            <person name="Pereda V."/>
            <person name="Peter G."/>
            <person name="Philippe R."/>
            <person name="Pilate G."/>
            <person name="Poliakov A."/>
            <person name="Razumovskaya J."/>
            <person name="Richardson P."/>
            <person name="Rinaldi C."/>
            <person name="Ritland K."/>
            <person name="Rouze P."/>
            <person name="Ryaboy D."/>
            <person name="Schmutz J."/>
            <person name="Schrader J."/>
            <person name="Segerman B."/>
            <person name="Shin H."/>
            <person name="Siddiqui A."/>
            <person name="Sterky F."/>
            <person name="Terry A."/>
            <person name="Tsai C."/>
            <person name="Uberbacher E."/>
            <person name="Unneberg P."/>
            <person name="Vahala J."/>
            <person name="Wall K."/>
            <person name="Wessler S."/>
            <person name="Yang G."/>
            <person name="Yin T."/>
            <person name="Douglas C."/>
            <person name="Marra M."/>
            <person name="Sandberg G."/>
            <person name="Van De Peer Y."/>
            <person name="Rokhsar D."/>
        </authorList>
    </citation>
    <scope>NUCLEOTIDE SEQUENCE</scope>
    <source>
        <strain evidence="1">Nisqually-1</strain>
    </source>
</reference>